<dbReference type="Gene3D" id="1.10.10.60">
    <property type="entry name" value="Homeodomain-like"/>
    <property type="match status" value="1"/>
</dbReference>
<name>A0ABT3H5R8_9HYPH</name>
<keyword evidence="3" id="KW-0804">Transcription</keyword>
<dbReference type="PANTHER" id="PTHR46796">
    <property type="entry name" value="HTH-TYPE TRANSCRIPTIONAL ACTIVATOR RHAS-RELATED"/>
    <property type="match status" value="1"/>
</dbReference>
<dbReference type="Pfam" id="PF12833">
    <property type="entry name" value="HTH_18"/>
    <property type="match status" value="1"/>
</dbReference>
<feature type="domain" description="HTH araC/xylS-type" evidence="4">
    <location>
        <begin position="168"/>
        <end position="265"/>
    </location>
</feature>
<dbReference type="InterPro" id="IPR009057">
    <property type="entry name" value="Homeodomain-like_sf"/>
</dbReference>
<dbReference type="InterPro" id="IPR003313">
    <property type="entry name" value="AraC-bd"/>
</dbReference>
<dbReference type="SUPFAM" id="SSF46689">
    <property type="entry name" value="Homeodomain-like"/>
    <property type="match status" value="2"/>
</dbReference>
<proteinExistence type="predicted"/>
<dbReference type="EMBL" id="JAOQNS010000001">
    <property type="protein sequence ID" value="MCW2305739.1"/>
    <property type="molecule type" value="Genomic_DNA"/>
</dbReference>
<keyword evidence="6" id="KW-1185">Reference proteome</keyword>
<dbReference type="Proteomes" id="UP001209755">
    <property type="component" value="Unassembled WGS sequence"/>
</dbReference>
<reference evidence="6" key="1">
    <citation type="submission" date="2023-07" db="EMBL/GenBank/DDBJ databases">
        <title>Genome sequencing of Purple Non-Sulfur Bacteria from various extreme environments.</title>
        <authorList>
            <person name="Mayer M."/>
        </authorList>
    </citation>
    <scope>NUCLEOTIDE SEQUENCE [LARGE SCALE GENOMIC DNA]</scope>
    <source>
        <strain evidence="6">DSM 17935</strain>
    </source>
</reference>
<dbReference type="SUPFAM" id="SSF51215">
    <property type="entry name" value="Regulatory protein AraC"/>
    <property type="match status" value="1"/>
</dbReference>
<organism evidence="5 6">
    <name type="scientific">Rhodobium gokarnense</name>
    <dbReference type="NCBI Taxonomy" id="364296"/>
    <lineage>
        <taxon>Bacteria</taxon>
        <taxon>Pseudomonadati</taxon>
        <taxon>Pseudomonadota</taxon>
        <taxon>Alphaproteobacteria</taxon>
        <taxon>Hyphomicrobiales</taxon>
        <taxon>Rhodobiaceae</taxon>
        <taxon>Rhodobium</taxon>
    </lineage>
</organism>
<dbReference type="InterPro" id="IPR037923">
    <property type="entry name" value="HTH-like"/>
</dbReference>
<dbReference type="Pfam" id="PF02311">
    <property type="entry name" value="AraC_binding"/>
    <property type="match status" value="1"/>
</dbReference>
<sequence>MCGTEDIGTIRPLAASEGLQVFEASALRYAFAPHRHDAYVVGITTHGVQSFRYRREARASLPGQAFVIHPDEQHDGHPGTEAAYGYLTAYLAPDLIAEALGGRPLPFVGDVVNGDAELLAALRELFSTADPAGDDLGAAASVTRLADVFARMAGGMVRDGAADWPAMRRIRDHLLAGLQEGVSMAELEAEHGLDRFAISRGFRCHFGVSPHRFLVLRRLERAQADIRAGASLADAALAAGFADQAHMTRQFRQAFGVTPGVWRRLVG</sequence>
<evidence type="ECO:0000313" key="5">
    <source>
        <dbReference type="EMBL" id="MCW2305739.1"/>
    </source>
</evidence>
<accession>A0ABT3H5R8</accession>
<comment type="caution">
    <text evidence="5">The sequence shown here is derived from an EMBL/GenBank/DDBJ whole genome shotgun (WGS) entry which is preliminary data.</text>
</comment>
<dbReference type="PROSITE" id="PS01124">
    <property type="entry name" value="HTH_ARAC_FAMILY_2"/>
    <property type="match status" value="1"/>
</dbReference>
<dbReference type="InterPro" id="IPR050204">
    <property type="entry name" value="AraC_XylS_family_regulators"/>
</dbReference>
<dbReference type="RefSeq" id="WP_264599426.1">
    <property type="nucleotide sequence ID" value="NZ_JAOQNS010000001.1"/>
</dbReference>
<evidence type="ECO:0000313" key="6">
    <source>
        <dbReference type="Proteomes" id="UP001209755"/>
    </source>
</evidence>
<dbReference type="InterPro" id="IPR018060">
    <property type="entry name" value="HTH_AraC"/>
</dbReference>
<evidence type="ECO:0000259" key="4">
    <source>
        <dbReference type="PROSITE" id="PS01124"/>
    </source>
</evidence>
<dbReference type="SMART" id="SM00342">
    <property type="entry name" value="HTH_ARAC"/>
    <property type="match status" value="1"/>
</dbReference>
<evidence type="ECO:0000256" key="2">
    <source>
        <dbReference type="ARBA" id="ARBA00023125"/>
    </source>
</evidence>
<keyword evidence="1" id="KW-0805">Transcription regulation</keyword>
<protein>
    <submittedName>
        <fullName evidence="5">AraC-like DNA-binding protein</fullName>
    </submittedName>
</protein>
<dbReference type="PANTHER" id="PTHR46796:SF2">
    <property type="entry name" value="TRANSCRIPTIONAL REGULATORY PROTEIN"/>
    <property type="match status" value="1"/>
</dbReference>
<evidence type="ECO:0000256" key="3">
    <source>
        <dbReference type="ARBA" id="ARBA00023163"/>
    </source>
</evidence>
<evidence type="ECO:0000256" key="1">
    <source>
        <dbReference type="ARBA" id="ARBA00023015"/>
    </source>
</evidence>
<gene>
    <name evidence="5" type="ORF">M2319_000055</name>
</gene>
<keyword evidence="2" id="KW-0238">DNA-binding</keyword>